<keyword evidence="7" id="KW-0812">Transmembrane</keyword>
<proteinExistence type="inferred from homology"/>
<protein>
    <submittedName>
        <fullName evidence="8">DNA recombination protein RmuC</fullName>
    </submittedName>
</protein>
<sequence length="540" mass="58190">MDVQTLLMLVLAIAAAIVIVLLVVQLRRSPLASKREAGLQAELQAERAASRAAAEAAAEAAGRLQGQLGTATAELEAARARHGRDADALSAMRAELEAARTRAEVAERSLAERGEALAAALRRAEAAEASCGELREQGTRAERRLAELGANLEHAERARAEMQAFVDEARTRLSADFAALAGKVFDERGRQFEASVRAANTQGRADIETLLKPFNERLGEFRSRIDTLYGEEAKERAALLGAVTELKTLNQDMAGHTAALTRALKGSSKVRGDWGELILESVLRGSGLEEGVHFERQAGVRDDEGRALRPDVVVFLPDERSVVVDSKVNLVAWQEAMDASDEPELHAVALRRHCDGLRRHVKDLAERAYPAAIGANALDVTIAFVPIEGALSAALGSDPSLQTYAFENKVVFASPNTLMALLRVVDRLWTRDRIHRQALQIGETGGLLLDALQAFLVDFEQVGTRLDQLQKSYGSAKRRLDESNQSVLARARRLTELGVRGKKALREELKPDAAALALPGADGGAEEPEPGVAADGDATV</sequence>
<dbReference type="SUPFAM" id="SSF57997">
    <property type="entry name" value="Tropomyosin"/>
    <property type="match status" value="1"/>
</dbReference>
<evidence type="ECO:0000256" key="2">
    <source>
        <dbReference type="ARBA" id="ARBA00009840"/>
    </source>
</evidence>
<dbReference type="Pfam" id="PF02646">
    <property type="entry name" value="RmuC"/>
    <property type="match status" value="1"/>
</dbReference>
<name>A0ABV6SW66_9GAMM</name>
<dbReference type="PANTHER" id="PTHR30563:SF0">
    <property type="entry name" value="DNA RECOMBINATION PROTEIN RMUC"/>
    <property type="match status" value="1"/>
</dbReference>
<comment type="similarity">
    <text evidence="2">Belongs to the RmuC family.</text>
</comment>
<evidence type="ECO:0000256" key="5">
    <source>
        <dbReference type="SAM" id="Coils"/>
    </source>
</evidence>
<keyword evidence="7" id="KW-0472">Membrane</keyword>
<evidence type="ECO:0000313" key="8">
    <source>
        <dbReference type="EMBL" id="MFC0717090.1"/>
    </source>
</evidence>
<keyword evidence="9" id="KW-1185">Reference proteome</keyword>
<dbReference type="InterPro" id="IPR003798">
    <property type="entry name" value="DNA_recombination_RmuC"/>
</dbReference>
<feature type="compositionally biased region" description="Low complexity" evidence="6">
    <location>
        <begin position="530"/>
        <end position="540"/>
    </location>
</feature>
<evidence type="ECO:0000256" key="4">
    <source>
        <dbReference type="ARBA" id="ARBA00023172"/>
    </source>
</evidence>
<dbReference type="PANTHER" id="PTHR30563">
    <property type="entry name" value="DNA RECOMBINATION PROTEIN RMUC"/>
    <property type="match status" value="1"/>
</dbReference>
<keyword evidence="4" id="KW-0233">DNA recombination</keyword>
<evidence type="ECO:0000313" key="9">
    <source>
        <dbReference type="Proteomes" id="UP001589898"/>
    </source>
</evidence>
<gene>
    <name evidence="8" type="primary">rmuC</name>
    <name evidence="8" type="ORF">ACFFFU_04910</name>
</gene>
<comment type="function">
    <text evidence="1">Involved in DNA recombination.</text>
</comment>
<feature type="region of interest" description="Disordered" evidence="6">
    <location>
        <begin position="516"/>
        <end position="540"/>
    </location>
</feature>
<evidence type="ECO:0000256" key="7">
    <source>
        <dbReference type="SAM" id="Phobius"/>
    </source>
</evidence>
<evidence type="ECO:0000256" key="6">
    <source>
        <dbReference type="SAM" id="MobiDB-lite"/>
    </source>
</evidence>
<dbReference type="Proteomes" id="UP001589898">
    <property type="component" value="Unassembled WGS sequence"/>
</dbReference>
<feature type="transmembrane region" description="Helical" evidence="7">
    <location>
        <begin position="6"/>
        <end position="26"/>
    </location>
</feature>
<dbReference type="EMBL" id="JBHLTF010000021">
    <property type="protein sequence ID" value="MFC0717090.1"/>
    <property type="molecule type" value="Genomic_DNA"/>
</dbReference>
<organism evidence="8 9">
    <name type="scientific">Luteimonas padinae</name>
    <dbReference type="NCBI Taxonomy" id="1714359"/>
    <lineage>
        <taxon>Bacteria</taxon>
        <taxon>Pseudomonadati</taxon>
        <taxon>Pseudomonadota</taxon>
        <taxon>Gammaproteobacteria</taxon>
        <taxon>Lysobacterales</taxon>
        <taxon>Lysobacteraceae</taxon>
        <taxon>Luteimonas</taxon>
    </lineage>
</organism>
<feature type="coiled-coil region" evidence="5">
    <location>
        <begin position="89"/>
        <end position="172"/>
    </location>
</feature>
<reference evidence="8 9" key="1">
    <citation type="submission" date="2024-09" db="EMBL/GenBank/DDBJ databases">
        <authorList>
            <person name="Sun Q."/>
            <person name="Mori K."/>
        </authorList>
    </citation>
    <scope>NUCLEOTIDE SEQUENCE [LARGE SCALE GENOMIC DNA]</scope>
    <source>
        <strain evidence="8 9">KCTC 52403</strain>
    </source>
</reference>
<comment type="caution">
    <text evidence="8">The sequence shown here is derived from an EMBL/GenBank/DDBJ whole genome shotgun (WGS) entry which is preliminary data.</text>
</comment>
<evidence type="ECO:0000256" key="1">
    <source>
        <dbReference type="ARBA" id="ARBA00003416"/>
    </source>
</evidence>
<accession>A0ABV6SW66</accession>
<evidence type="ECO:0000256" key="3">
    <source>
        <dbReference type="ARBA" id="ARBA00023054"/>
    </source>
</evidence>
<keyword evidence="3 5" id="KW-0175">Coiled coil</keyword>
<dbReference type="RefSeq" id="WP_189499418.1">
    <property type="nucleotide sequence ID" value="NZ_BMZT01000018.1"/>
</dbReference>
<keyword evidence="7" id="KW-1133">Transmembrane helix</keyword>